<sequence length="39" mass="4384">MIAQCLALEDKSLLFAVKLLRVVIDVLPVLFVMQKIVGR</sequence>
<keyword evidence="3" id="KW-1185">Reference proteome</keyword>
<feature type="transmembrane region" description="Helical" evidence="1">
    <location>
        <begin position="12"/>
        <end position="33"/>
    </location>
</feature>
<protein>
    <submittedName>
        <fullName evidence="2">Uncharacterized protein</fullName>
    </submittedName>
</protein>
<evidence type="ECO:0000313" key="3">
    <source>
        <dbReference type="Proteomes" id="UP000076643"/>
    </source>
</evidence>
<dbReference type="Proteomes" id="UP000076643">
    <property type="component" value="Unassembled WGS sequence"/>
</dbReference>
<keyword evidence="1" id="KW-0812">Transmembrane</keyword>
<dbReference type="EMBL" id="AUYB01000114">
    <property type="protein sequence ID" value="KZN35102.1"/>
    <property type="molecule type" value="Genomic_DNA"/>
</dbReference>
<keyword evidence="1" id="KW-0472">Membrane</keyword>
<reference evidence="2 3" key="1">
    <citation type="submission" date="2013-07" db="EMBL/GenBank/DDBJ databases">
        <title>Comparative Genomic and Metabolomic Analysis of Twelve Strains of Pseudoalteromonas luteoviolacea.</title>
        <authorList>
            <person name="Vynne N.G."/>
            <person name="Mansson M."/>
            <person name="Gram L."/>
        </authorList>
    </citation>
    <scope>NUCLEOTIDE SEQUENCE [LARGE SCALE GENOMIC DNA]</scope>
    <source>
        <strain evidence="2 3">DSM 6061</strain>
    </source>
</reference>
<organism evidence="2 3">
    <name type="scientific">Pseudoalteromonas luteoviolacea DSM 6061</name>
    <dbReference type="NCBI Taxonomy" id="1365250"/>
    <lineage>
        <taxon>Bacteria</taxon>
        <taxon>Pseudomonadati</taxon>
        <taxon>Pseudomonadota</taxon>
        <taxon>Gammaproteobacteria</taxon>
        <taxon>Alteromonadales</taxon>
        <taxon>Pseudoalteromonadaceae</taxon>
        <taxon>Pseudoalteromonas</taxon>
    </lineage>
</organism>
<name>A0A166VZP3_9GAMM</name>
<accession>A0A166VZP3</accession>
<gene>
    <name evidence="2" type="ORF">N475_03120</name>
</gene>
<comment type="caution">
    <text evidence="2">The sequence shown here is derived from an EMBL/GenBank/DDBJ whole genome shotgun (WGS) entry which is preliminary data.</text>
</comment>
<keyword evidence="1" id="KW-1133">Transmembrane helix</keyword>
<dbReference type="AlphaFoldDB" id="A0A166VZP3"/>
<proteinExistence type="predicted"/>
<dbReference type="PATRIC" id="fig|1365250.3.peg.3397"/>
<evidence type="ECO:0000313" key="2">
    <source>
        <dbReference type="EMBL" id="KZN35102.1"/>
    </source>
</evidence>
<evidence type="ECO:0000256" key="1">
    <source>
        <dbReference type="SAM" id="Phobius"/>
    </source>
</evidence>